<reference evidence="1 2" key="1">
    <citation type="submission" date="2019-03" db="EMBL/GenBank/DDBJ databases">
        <title>Single cell metagenomics reveals metabolic interactions within the superorganism composed of flagellate Streblomastix strix and complex community of Bacteroidetes bacteria on its surface.</title>
        <authorList>
            <person name="Treitli S.C."/>
            <person name="Kolisko M."/>
            <person name="Husnik F."/>
            <person name="Keeling P."/>
            <person name="Hampl V."/>
        </authorList>
    </citation>
    <scope>NUCLEOTIDE SEQUENCE [LARGE SCALE GENOMIC DNA]</scope>
    <source>
        <strain evidence="1">ST1C</strain>
    </source>
</reference>
<dbReference type="EMBL" id="SNRW01002486">
    <property type="protein sequence ID" value="KAA6392609.1"/>
    <property type="molecule type" value="Genomic_DNA"/>
</dbReference>
<sequence length="104" mass="12549">MLEKEEKIEVIREEEEEEDLQKKKVIVTITVILIEFNSKLMAVISKRCFKFTTMMRHDDEKKGFYLNVIMMMKIQIFEVKNNVERMSVELMEIIMTILNDLLMR</sequence>
<proteinExistence type="predicted"/>
<feature type="non-terminal residue" evidence="1">
    <location>
        <position position="104"/>
    </location>
</feature>
<dbReference type="AlphaFoldDB" id="A0A5J4WE84"/>
<comment type="caution">
    <text evidence="1">The sequence shown here is derived from an EMBL/GenBank/DDBJ whole genome shotgun (WGS) entry which is preliminary data.</text>
</comment>
<evidence type="ECO:0000313" key="2">
    <source>
        <dbReference type="Proteomes" id="UP000324800"/>
    </source>
</evidence>
<evidence type="ECO:0000313" key="1">
    <source>
        <dbReference type="EMBL" id="KAA6392609.1"/>
    </source>
</evidence>
<gene>
    <name evidence="1" type="ORF">EZS28_011862</name>
</gene>
<name>A0A5J4WE84_9EUKA</name>
<organism evidence="1 2">
    <name type="scientific">Streblomastix strix</name>
    <dbReference type="NCBI Taxonomy" id="222440"/>
    <lineage>
        <taxon>Eukaryota</taxon>
        <taxon>Metamonada</taxon>
        <taxon>Preaxostyla</taxon>
        <taxon>Oxymonadida</taxon>
        <taxon>Streblomastigidae</taxon>
        <taxon>Streblomastix</taxon>
    </lineage>
</organism>
<accession>A0A5J4WE84</accession>
<protein>
    <submittedName>
        <fullName evidence="1">Uncharacterized protein</fullName>
    </submittedName>
</protein>
<dbReference type="Proteomes" id="UP000324800">
    <property type="component" value="Unassembled WGS sequence"/>
</dbReference>